<feature type="compositionally biased region" description="Polar residues" evidence="1">
    <location>
        <begin position="358"/>
        <end position="371"/>
    </location>
</feature>
<feature type="compositionally biased region" description="Polar residues" evidence="1">
    <location>
        <begin position="378"/>
        <end position="388"/>
    </location>
</feature>
<feature type="region of interest" description="Disordered" evidence="1">
    <location>
        <begin position="132"/>
        <end position="199"/>
    </location>
</feature>
<name>A0ABD2NG82_9CUCU</name>
<evidence type="ECO:0000313" key="3">
    <source>
        <dbReference type="Proteomes" id="UP001516400"/>
    </source>
</evidence>
<comment type="caution">
    <text evidence="2">The sequence shown here is derived from an EMBL/GenBank/DDBJ whole genome shotgun (WGS) entry which is preliminary data.</text>
</comment>
<dbReference type="Proteomes" id="UP001516400">
    <property type="component" value="Unassembled WGS sequence"/>
</dbReference>
<organism evidence="2 3">
    <name type="scientific">Cryptolaemus montrouzieri</name>
    <dbReference type="NCBI Taxonomy" id="559131"/>
    <lineage>
        <taxon>Eukaryota</taxon>
        <taxon>Metazoa</taxon>
        <taxon>Ecdysozoa</taxon>
        <taxon>Arthropoda</taxon>
        <taxon>Hexapoda</taxon>
        <taxon>Insecta</taxon>
        <taxon>Pterygota</taxon>
        <taxon>Neoptera</taxon>
        <taxon>Endopterygota</taxon>
        <taxon>Coleoptera</taxon>
        <taxon>Polyphaga</taxon>
        <taxon>Cucujiformia</taxon>
        <taxon>Coccinelloidea</taxon>
        <taxon>Coccinellidae</taxon>
        <taxon>Scymninae</taxon>
        <taxon>Scymnini</taxon>
        <taxon>Cryptolaemus</taxon>
    </lineage>
</organism>
<gene>
    <name evidence="2" type="ORF">HHI36_012636</name>
</gene>
<dbReference type="AlphaFoldDB" id="A0ABD2NG82"/>
<feature type="compositionally biased region" description="Basic and acidic residues" evidence="1">
    <location>
        <begin position="416"/>
        <end position="428"/>
    </location>
</feature>
<sequence length="754" mass="85214">MHSLTKHPSLGSNETKKYKWTSLETSGAKSSDIFSDNQNNRELSPVRWCDREVDGVYLGRSGWVQVQHRSLDERKIANYRTAAKLPSAQDSKRVAVKLADYYCQNDPGKYPNSPTKLLQPQKPSYLSITEPKFDKVQKRSPQNRPESFSPPLHTPIISPPPAFQDKASKSSPKRTFFGKGHFLPRSDAIDRDNSPPASPPKEIFKTCAPMATIPKPPTPLKTSPSSLDHLRNQTKPIPQTKSLEETSASRRYKFLQRHLESSSSSSASSMGFRSLDSCVSRPTMPRLSENTDSSLDVYEDADDEDNNSSSINMSMTGIDKNLSLDIFKTKEKMLANIQNTKQAQHRNPLRRSPAGSECNKQLNLSSSSTESIDVPQRVTPTNLQSRRSPLNRYIPNRSPQEEIAQKVRRSRSLQLPERKPTNSADIRRVSPQARGIERNRNYTKPQSLEASINEDVRREAEVVTEYIYGNRSRAAAQALLMHRFNNGRTKEEIIESRRPPAEGLTFYYVGNQRYEKPRVIQRDKTVSPRINPVARQDKSYGICDYWSYCGNRESSLTRDPQFAMRSSQSYPIQHHVSLDSSNVRLERSTQDSLKRGSGVITERRVIPPVYPSRTTPTPKDLFRDSKPVQVKDRLSPSGRIVTPNDTYERKSSPASPRNMSNRSLDNVSNSSSSSDIWLASDRTVTKCPKNMKSSGASTPLEDLPTPENEQQVREMILTRPGSAPSQDRRESFLESQQKSMSLPKSFQSTDYLQG</sequence>
<proteinExistence type="predicted"/>
<feature type="compositionally biased region" description="Acidic residues" evidence="1">
    <location>
        <begin position="297"/>
        <end position="306"/>
    </location>
</feature>
<feature type="compositionally biased region" description="Basic and acidic residues" evidence="1">
    <location>
        <begin position="584"/>
        <end position="594"/>
    </location>
</feature>
<feature type="compositionally biased region" description="Basic and acidic residues" evidence="1">
    <location>
        <begin position="620"/>
        <end position="634"/>
    </location>
</feature>
<feature type="region of interest" description="Disordered" evidence="1">
    <location>
        <begin position="583"/>
        <end position="674"/>
    </location>
</feature>
<feature type="region of interest" description="Disordered" evidence="1">
    <location>
        <begin position="263"/>
        <end position="312"/>
    </location>
</feature>
<keyword evidence="3" id="KW-1185">Reference proteome</keyword>
<feature type="compositionally biased region" description="Low complexity" evidence="1">
    <location>
        <begin position="660"/>
        <end position="674"/>
    </location>
</feature>
<feature type="region of interest" description="Disordered" evidence="1">
    <location>
        <begin position="686"/>
        <end position="754"/>
    </location>
</feature>
<evidence type="ECO:0000256" key="1">
    <source>
        <dbReference type="SAM" id="MobiDB-lite"/>
    </source>
</evidence>
<feature type="region of interest" description="Disordered" evidence="1">
    <location>
        <begin position="339"/>
        <end position="452"/>
    </location>
</feature>
<feature type="compositionally biased region" description="Polar residues" evidence="1">
    <location>
        <begin position="733"/>
        <end position="754"/>
    </location>
</feature>
<evidence type="ECO:0000313" key="2">
    <source>
        <dbReference type="EMBL" id="KAL3277286.1"/>
    </source>
</evidence>
<protein>
    <submittedName>
        <fullName evidence="2">Uncharacterized protein</fullName>
    </submittedName>
</protein>
<dbReference type="EMBL" id="JABFTP020000103">
    <property type="protein sequence ID" value="KAL3277286.1"/>
    <property type="molecule type" value="Genomic_DNA"/>
</dbReference>
<accession>A0ABD2NG82</accession>
<reference evidence="2 3" key="1">
    <citation type="journal article" date="2021" name="BMC Biol.">
        <title>Horizontally acquired antibacterial genes associated with adaptive radiation of ladybird beetles.</title>
        <authorList>
            <person name="Li H.S."/>
            <person name="Tang X.F."/>
            <person name="Huang Y.H."/>
            <person name="Xu Z.Y."/>
            <person name="Chen M.L."/>
            <person name="Du X.Y."/>
            <person name="Qiu B.Y."/>
            <person name="Chen P.T."/>
            <person name="Zhang W."/>
            <person name="Slipinski A."/>
            <person name="Escalona H.E."/>
            <person name="Waterhouse R.M."/>
            <person name="Zwick A."/>
            <person name="Pang H."/>
        </authorList>
    </citation>
    <scope>NUCLEOTIDE SEQUENCE [LARGE SCALE GENOMIC DNA]</scope>
    <source>
        <strain evidence="2">SYSU2018</strain>
    </source>
</reference>
<feature type="region of interest" description="Disordered" evidence="1">
    <location>
        <begin position="215"/>
        <end position="247"/>
    </location>
</feature>